<comment type="caution">
    <text evidence="1">The sequence shown here is derived from an EMBL/GenBank/DDBJ whole genome shotgun (WGS) entry which is preliminary data.</text>
</comment>
<reference evidence="1 2" key="1">
    <citation type="submission" date="2018-10" db="EMBL/GenBank/DDBJ databases">
        <authorList>
            <person name="Ekblom R."/>
            <person name="Jareborg N."/>
        </authorList>
    </citation>
    <scope>NUCLEOTIDE SEQUENCE [LARGE SCALE GENOMIC DNA]</scope>
    <source>
        <tissue evidence="1">Muscle</tissue>
    </source>
</reference>
<dbReference type="AlphaFoldDB" id="A0A9X9LCH2"/>
<protein>
    <submittedName>
        <fullName evidence="1">Uncharacterized protein</fullName>
    </submittedName>
</protein>
<name>A0A9X9LCH2_GULGU</name>
<sequence length="74" mass="8257">MQDPSWSRICALIRPPSDLRVGADSLRNAGKEEDFPPSQDQGQYKVCGVDYQLVPDLVPENHGVTPLLIIIKRL</sequence>
<keyword evidence="2" id="KW-1185">Reference proteome</keyword>
<evidence type="ECO:0000313" key="2">
    <source>
        <dbReference type="Proteomes" id="UP000269945"/>
    </source>
</evidence>
<gene>
    <name evidence="1" type="ORF">BN2614_LOCUS1</name>
</gene>
<proteinExistence type="predicted"/>
<evidence type="ECO:0000313" key="1">
    <source>
        <dbReference type="EMBL" id="VCW49873.1"/>
    </source>
</evidence>
<accession>A0A9X9LCH2</accession>
<organism evidence="1 2">
    <name type="scientific">Gulo gulo</name>
    <name type="common">Wolverine</name>
    <name type="synonym">Gluton</name>
    <dbReference type="NCBI Taxonomy" id="48420"/>
    <lineage>
        <taxon>Eukaryota</taxon>
        <taxon>Metazoa</taxon>
        <taxon>Chordata</taxon>
        <taxon>Craniata</taxon>
        <taxon>Vertebrata</taxon>
        <taxon>Euteleostomi</taxon>
        <taxon>Mammalia</taxon>
        <taxon>Eutheria</taxon>
        <taxon>Laurasiatheria</taxon>
        <taxon>Carnivora</taxon>
        <taxon>Caniformia</taxon>
        <taxon>Musteloidea</taxon>
        <taxon>Mustelidae</taxon>
        <taxon>Guloninae</taxon>
        <taxon>Gulo</taxon>
    </lineage>
</organism>
<dbReference type="Proteomes" id="UP000269945">
    <property type="component" value="Unassembled WGS sequence"/>
</dbReference>
<dbReference type="EMBL" id="CYRY02000381">
    <property type="protein sequence ID" value="VCW49873.1"/>
    <property type="molecule type" value="Genomic_DNA"/>
</dbReference>